<dbReference type="AlphaFoldDB" id="A0A1C7D4T8"/>
<dbReference type="OrthoDB" id="9776313at2"/>
<dbReference type="InterPro" id="IPR036291">
    <property type="entry name" value="NAD(P)-bd_dom_sf"/>
</dbReference>
<keyword evidence="3" id="KW-1185">Reference proteome</keyword>
<dbReference type="STRING" id="645517.A6F65_00153"/>
<dbReference type="CDD" id="cd05271">
    <property type="entry name" value="NDUFA9_like_SDR_a"/>
    <property type="match status" value="1"/>
</dbReference>
<evidence type="ECO:0000313" key="2">
    <source>
        <dbReference type="EMBL" id="ANU06480.1"/>
    </source>
</evidence>
<dbReference type="KEGG" id="anh:A6F65_00153"/>
<name>A0A1C7D4T8_9SPHN</name>
<dbReference type="Gene3D" id="3.40.50.720">
    <property type="entry name" value="NAD(P)-binding Rossmann-like Domain"/>
    <property type="match status" value="1"/>
</dbReference>
<organism evidence="2 3">
    <name type="scientific">Paraurantiacibacter namhicola</name>
    <dbReference type="NCBI Taxonomy" id="645517"/>
    <lineage>
        <taxon>Bacteria</taxon>
        <taxon>Pseudomonadati</taxon>
        <taxon>Pseudomonadota</taxon>
        <taxon>Alphaproteobacteria</taxon>
        <taxon>Sphingomonadales</taxon>
        <taxon>Erythrobacteraceae</taxon>
        <taxon>Paraurantiacibacter</taxon>
    </lineage>
</organism>
<dbReference type="PANTHER" id="PTHR12126:SF11">
    <property type="entry name" value="NADH DEHYDROGENASE [UBIQUINONE] 1 ALPHA SUBCOMPLEX SUBUNIT 9, MITOCHONDRIAL"/>
    <property type="match status" value="1"/>
</dbReference>
<proteinExistence type="predicted"/>
<sequence>MAKASPLSGKLVTLIGGNGFLGRHVAQALLERGARVRVAGRNPESAFSLKPLANLGQLQFARCNAKDKRSIEAVMQSSDAAVYLVGTFAGDQEALQAKGAGLAARYAAEQGAQSFVYISAIGADADDEQSGYARTKGLGEKLVLEAFPKASIMRPSIIFGEEDDFTNMFAGMISNLPALPVFGADSPIQPVWVDDVAEAVAVALEDPGKHGGKRFELGGPDVITMEELHEKLAAAQDRKRSFIPVPDALGKIFAAIPFTPMNSDQFLLLKRGSTVGGKLPTIGKLGITPRPLDLFLDKWMQRYRKHGRFTKARVSS</sequence>
<reference evidence="2 3" key="1">
    <citation type="submission" date="2016-07" db="EMBL/GenBank/DDBJ databases">
        <title>Complete genome sequence of Altererythrobacter namhicola JCM 16345T, containing esterase-encoding genes.</title>
        <authorList>
            <person name="Cheng H."/>
            <person name="Wu Y.-H."/>
            <person name="Jian S.-L."/>
            <person name="Huo Y.-Y."/>
            <person name="Wang C.-S."/>
            <person name="Xu X.-W."/>
        </authorList>
    </citation>
    <scope>NUCLEOTIDE SEQUENCE [LARGE SCALE GENOMIC DNA]</scope>
    <source>
        <strain evidence="2 3">JCM 16345</strain>
    </source>
</reference>
<dbReference type="PANTHER" id="PTHR12126">
    <property type="entry name" value="NADH-UBIQUINONE OXIDOREDUCTASE 39 KDA SUBUNIT-RELATED"/>
    <property type="match status" value="1"/>
</dbReference>
<dbReference type="GO" id="GO:0044877">
    <property type="term" value="F:protein-containing complex binding"/>
    <property type="evidence" value="ECO:0007669"/>
    <property type="project" value="TreeGrafter"/>
</dbReference>
<gene>
    <name evidence="2" type="ORF">A6F65_00153</name>
</gene>
<dbReference type="PATRIC" id="fig|645517.4.peg.153"/>
<dbReference type="Proteomes" id="UP000092698">
    <property type="component" value="Chromosome"/>
</dbReference>
<evidence type="ECO:0000259" key="1">
    <source>
        <dbReference type="Pfam" id="PF05368"/>
    </source>
</evidence>
<feature type="domain" description="NmrA-like" evidence="1">
    <location>
        <begin position="10"/>
        <end position="258"/>
    </location>
</feature>
<protein>
    <recommendedName>
        <fullName evidence="1">NmrA-like domain-containing protein</fullName>
    </recommendedName>
</protein>
<dbReference type="EMBL" id="CP016545">
    <property type="protein sequence ID" value="ANU06480.1"/>
    <property type="molecule type" value="Genomic_DNA"/>
</dbReference>
<dbReference type="Pfam" id="PF05368">
    <property type="entry name" value="NmrA"/>
    <property type="match status" value="1"/>
</dbReference>
<accession>A0A1C7D4T8</accession>
<dbReference type="InterPro" id="IPR008030">
    <property type="entry name" value="NmrA-like"/>
</dbReference>
<evidence type="ECO:0000313" key="3">
    <source>
        <dbReference type="Proteomes" id="UP000092698"/>
    </source>
</evidence>
<dbReference type="RefSeq" id="WP_067784702.1">
    <property type="nucleotide sequence ID" value="NZ_CP016545.1"/>
</dbReference>
<dbReference type="InterPro" id="IPR051207">
    <property type="entry name" value="ComplexI_NDUFA9_subunit"/>
</dbReference>
<dbReference type="SUPFAM" id="SSF51735">
    <property type="entry name" value="NAD(P)-binding Rossmann-fold domains"/>
    <property type="match status" value="1"/>
</dbReference>